<evidence type="ECO:0000256" key="3">
    <source>
        <dbReference type="ARBA" id="ARBA00022679"/>
    </source>
</evidence>
<dbReference type="Proteomes" id="UP000507470">
    <property type="component" value="Unassembled WGS sequence"/>
</dbReference>
<keyword evidence="3 9" id="KW-0808">Transferase</keyword>
<evidence type="ECO:0000256" key="2">
    <source>
        <dbReference type="ARBA" id="ARBA00006339"/>
    </source>
</evidence>
<evidence type="ECO:0000256" key="6">
    <source>
        <dbReference type="ARBA" id="ARBA00023034"/>
    </source>
</evidence>
<keyword evidence="8 9" id="KW-0325">Glycoprotein</keyword>
<dbReference type="InterPro" id="IPR005331">
    <property type="entry name" value="Sulfotransferase"/>
</dbReference>
<feature type="transmembrane region" description="Helical" evidence="9">
    <location>
        <begin position="9"/>
        <end position="29"/>
    </location>
</feature>
<keyword evidence="6 9" id="KW-0333">Golgi apparatus</keyword>
<sequence length="340" mass="40003">MKEFFSFRLVPWAVFCVIAIILYMLVAYGDSVYPILVTNLAILEKSYVNGTNISTNYSTAQRITYIQTTSFVSMVSVSTKSNRNIENVLSNRSVPSLTDDELKQIKRTWYNSPIVVMKYKLIFFWNEKSGCSYWKSLLQFIQGLKHDDMHNPSVNGLQYLINFKDKDIVSMMYNDSWTKAIFVREPRERILSCYLEKGLNDGFMMVNCKRTVKTFSEFLELAKQCFNAHWESQVRVPMYFYKNMMIGKMTDISTFTKKLLTKIGAWNETVKYWLDSKDSEKKSRSHAQNAGDKLLQYYNDTKLQDVIFEMFEDDFDVFNFERKYFDFNKNGVKTLNTVYS</sequence>
<dbReference type="PANTHER" id="PTHR12137:SF54">
    <property type="entry name" value="CARBOHYDRATE SULFOTRANSFERASE"/>
    <property type="match status" value="1"/>
</dbReference>
<comment type="subcellular location">
    <subcellularLocation>
        <location evidence="1 9">Golgi apparatus membrane</location>
        <topology evidence="1 9">Single-pass type II membrane protein</topology>
    </subcellularLocation>
</comment>
<gene>
    <name evidence="10" type="ORF">MCOR_20678</name>
</gene>
<keyword evidence="11" id="KW-1185">Reference proteome</keyword>
<evidence type="ECO:0000256" key="9">
    <source>
        <dbReference type="RuleBase" id="RU364020"/>
    </source>
</evidence>
<dbReference type="PANTHER" id="PTHR12137">
    <property type="entry name" value="CARBOHYDRATE SULFOTRANSFERASE"/>
    <property type="match status" value="1"/>
</dbReference>
<evidence type="ECO:0000313" key="11">
    <source>
        <dbReference type="Proteomes" id="UP000507470"/>
    </source>
</evidence>
<dbReference type="InterPro" id="IPR018011">
    <property type="entry name" value="Carb_sulfotrans_8-10"/>
</dbReference>
<reference evidence="10 11" key="1">
    <citation type="submission" date="2020-06" db="EMBL/GenBank/DDBJ databases">
        <authorList>
            <person name="Li R."/>
            <person name="Bekaert M."/>
        </authorList>
    </citation>
    <scope>NUCLEOTIDE SEQUENCE [LARGE SCALE GENOMIC DNA]</scope>
    <source>
        <strain evidence="11">wild</strain>
    </source>
</reference>
<dbReference type="GO" id="GO:0008146">
    <property type="term" value="F:sulfotransferase activity"/>
    <property type="evidence" value="ECO:0007669"/>
    <property type="project" value="InterPro"/>
</dbReference>
<comment type="similarity">
    <text evidence="2 9">Belongs to the sulfotransferase 2 family.</text>
</comment>
<keyword evidence="7 9" id="KW-0472">Membrane</keyword>
<organism evidence="10 11">
    <name type="scientific">Mytilus coruscus</name>
    <name type="common">Sea mussel</name>
    <dbReference type="NCBI Taxonomy" id="42192"/>
    <lineage>
        <taxon>Eukaryota</taxon>
        <taxon>Metazoa</taxon>
        <taxon>Spiralia</taxon>
        <taxon>Lophotrochozoa</taxon>
        <taxon>Mollusca</taxon>
        <taxon>Bivalvia</taxon>
        <taxon>Autobranchia</taxon>
        <taxon>Pteriomorphia</taxon>
        <taxon>Mytilida</taxon>
        <taxon>Mytiloidea</taxon>
        <taxon>Mytilidae</taxon>
        <taxon>Mytilinae</taxon>
        <taxon>Mytilus</taxon>
    </lineage>
</organism>
<dbReference type="EC" id="2.8.2.-" evidence="9"/>
<keyword evidence="4 9" id="KW-0812">Transmembrane</keyword>
<dbReference type="EMBL" id="CACVKT020003687">
    <property type="protein sequence ID" value="CAC5385099.1"/>
    <property type="molecule type" value="Genomic_DNA"/>
</dbReference>
<evidence type="ECO:0000256" key="5">
    <source>
        <dbReference type="ARBA" id="ARBA00022989"/>
    </source>
</evidence>
<evidence type="ECO:0000256" key="8">
    <source>
        <dbReference type="ARBA" id="ARBA00023180"/>
    </source>
</evidence>
<dbReference type="Pfam" id="PF03567">
    <property type="entry name" value="Sulfotransfer_2"/>
    <property type="match status" value="1"/>
</dbReference>
<dbReference type="AlphaFoldDB" id="A0A6J8BQP3"/>
<keyword evidence="5 9" id="KW-1133">Transmembrane helix</keyword>
<evidence type="ECO:0000313" key="10">
    <source>
        <dbReference type="EMBL" id="CAC5385099.1"/>
    </source>
</evidence>
<evidence type="ECO:0000256" key="7">
    <source>
        <dbReference type="ARBA" id="ARBA00023136"/>
    </source>
</evidence>
<name>A0A6J8BQP3_MYTCO</name>
<dbReference type="OrthoDB" id="6072921at2759"/>
<accession>A0A6J8BQP3</accession>
<keyword evidence="9" id="KW-0735">Signal-anchor</keyword>
<dbReference type="GO" id="GO:0000139">
    <property type="term" value="C:Golgi membrane"/>
    <property type="evidence" value="ECO:0007669"/>
    <property type="project" value="UniProtKB-SubCell"/>
</dbReference>
<dbReference type="GO" id="GO:0016051">
    <property type="term" value="P:carbohydrate biosynthetic process"/>
    <property type="evidence" value="ECO:0007669"/>
    <property type="project" value="InterPro"/>
</dbReference>
<evidence type="ECO:0000256" key="1">
    <source>
        <dbReference type="ARBA" id="ARBA00004323"/>
    </source>
</evidence>
<protein>
    <recommendedName>
        <fullName evidence="9">Carbohydrate sulfotransferase</fullName>
        <ecNumber evidence="9">2.8.2.-</ecNumber>
    </recommendedName>
</protein>
<evidence type="ECO:0000256" key="4">
    <source>
        <dbReference type="ARBA" id="ARBA00022692"/>
    </source>
</evidence>
<proteinExistence type="inferred from homology"/>
<keyword evidence="9" id="KW-0119">Carbohydrate metabolism</keyword>